<comment type="caution">
    <text evidence="1">The sequence shown here is derived from an EMBL/GenBank/DDBJ whole genome shotgun (WGS) entry which is preliminary data.</text>
</comment>
<evidence type="ECO:0000313" key="1">
    <source>
        <dbReference type="EMBL" id="KAG8196200.1"/>
    </source>
</evidence>
<organism evidence="1 2">
    <name type="scientific">Oedothorax gibbosus</name>
    <dbReference type="NCBI Taxonomy" id="931172"/>
    <lineage>
        <taxon>Eukaryota</taxon>
        <taxon>Metazoa</taxon>
        <taxon>Ecdysozoa</taxon>
        <taxon>Arthropoda</taxon>
        <taxon>Chelicerata</taxon>
        <taxon>Arachnida</taxon>
        <taxon>Araneae</taxon>
        <taxon>Araneomorphae</taxon>
        <taxon>Entelegynae</taxon>
        <taxon>Araneoidea</taxon>
        <taxon>Linyphiidae</taxon>
        <taxon>Erigoninae</taxon>
        <taxon>Oedothorax</taxon>
    </lineage>
</organism>
<protein>
    <submittedName>
        <fullName evidence="1">Uncharacterized protein</fullName>
    </submittedName>
</protein>
<dbReference type="AlphaFoldDB" id="A0AAV6VHE9"/>
<keyword evidence="2" id="KW-1185">Reference proteome</keyword>
<evidence type="ECO:0000313" key="2">
    <source>
        <dbReference type="Proteomes" id="UP000827092"/>
    </source>
</evidence>
<reference evidence="1 2" key="1">
    <citation type="journal article" date="2022" name="Nat. Ecol. Evol.">
        <title>A masculinizing supergene underlies an exaggerated male reproductive morph in a spider.</title>
        <authorList>
            <person name="Hendrickx F."/>
            <person name="De Corte Z."/>
            <person name="Sonet G."/>
            <person name="Van Belleghem S.M."/>
            <person name="Kostlbacher S."/>
            <person name="Vangestel C."/>
        </authorList>
    </citation>
    <scope>NUCLEOTIDE SEQUENCE [LARGE SCALE GENOMIC DNA]</scope>
    <source>
        <strain evidence="1">W744_W776</strain>
    </source>
</reference>
<name>A0AAV6VHE9_9ARAC</name>
<gene>
    <name evidence="1" type="ORF">JTE90_007928</name>
</gene>
<sequence length="93" mass="10339">MPGPCHYILSCSSSHAQEGHLDKGCLLRSLKDMGSEMLPFLLHLTTLSLTETRQYSTLSYEGYSRAGSQMDCDMCHLLISQPHLMFGLGVFVN</sequence>
<dbReference type="EMBL" id="JAFNEN010000074">
    <property type="protein sequence ID" value="KAG8196200.1"/>
    <property type="molecule type" value="Genomic_DNA"/>
</dbReference>
<accession>A0AAV6VHE9</accession>
<proteinExistence type="predicted"/>
<dbReference type="Proteomes" id="UP000827092">
    <property type="component" value="Unassembled WGS sequence"/>
</dbReference>